<dbReference type="PANTHER" id="PTHR47543">
    <property type="entry name" value="OS08G0169600 PROTEIN"/>
    <property type="match status" value="1"/>
</dbReference>
<evidence type="ECO:0000313" key="2">
    <source>
        <dbReference type="Proteomes" id="UP001370490"/>
    </source>
</evidence>
<dbReference type="PANTHER" id="PTHR47543:SF2">
    <property type="entry name" value="RNA POLYMERASE II TRANSCRIPTION FACTOR SIII SUBUNIT A"/>
    <property type="match status" value="1"/>
</dbReference>
<dbReference type="Proteomes" id="UP001370490">
    <property type="component" value="Unassembled WGS sequence"/>
</dbReference>
<evidence type="ECO:0000313" key="1">
    <source>
        <dbReference type="EMBL" id="KAK6919674.1"/>
    </source>
</evidence>
<sequence>MPQGKNYLVDTRYMLKQRRVTPYGGLRYHLKEYSSQQSENFQELFNLRQASLQNAMERAFSEISSLLIVLEYNHKFVLAYCILNNFLMEVDPNEELIKEVDEELAQQCPHKINNYDKLEELFAKKDQATRQGANTAKEKCKHWANELIRVDLERCIDVEYLLSENEIILESFDITNYEFDMKMPKSSDLKQTRGTKSSQEKKRKVSVDEELEILKSVLDNIADAIREGNSVIQTSRLVDIDDGFFADDGDEEVMIKIGLIGRIRGFGTRSRGCGCSKEDGGDEWWFRWGSQRGHINILHIEMMMKKVAPSLVELCIRTAIDDVRYLGDVGEIPHCTVDQLMHIENSTRVSIETKLILLVLMLLLMPSYVFQDLFSPLYLGVPHVFYMHQVPSLSSTGRRKETRETTLLFWFNGSVEAILQLLGFCSYCFGRDGSIPWPIRILKCWDATCDIDIYGQCLNCLFVVGKQSRQVQLSTKVPPGSKRSFFGGGPGNNFSNVKSNIMKKAKMQVANS</sequence>
<reference evidence="1 2" key="1">
    <citation type="submission" date="2023-12" db="EMBL/GenBank/DDBJ databases">
        <title>A high-quality genome assembly for Dillenia turbinata (Dilleniales).</title>
        <authorList>
            <person name="Chanderbali A."/>
        </authorList>
    </citation>
    <scope>NUCLEOTIDE SEQUENCE [LARGE SCALE GENOMIC DNA]</scope>
    <source>
        <strain evidence="1">LSX21</strain>
        <tissue evidence="1">Leaf</tissue>
    </source>
</reference>
<accession>A0AAN8USA0</accession>
<dbReference type="EMBL" id="JBAMMX010000021">
    <property type="protein sequence ID" value="KAK6919674.1"/>
    <property type="molecule type" value="Genomic_DNA"/>
</dbReference>
<dbReference type="AlphaFoldDB" id="A0AAN8USA0"/>
<gene>
    <name evidence="1" type="ORF">RJ641_015578</name>
</gene>
<comment type="caution">
    <text evidence="1">The sequence shown here is derived from an EMBL/GenBank/DDBJ whole genome shotgun (WGS) entry which is preliminary data.</text>
</comment>
<protein>
    <submittedName>
        <fullName evidence="1">Uncharacterized protein</fullName>
    </submittedName>
</protein>
<keyword evidence="2" id="KW-1185">Reference proteome</keyword>
<proteinExistence type="predicted"/>
<organism evidence="1 2">
    <name type="scientific">Dillenia turbinata</name>
    <dbReference type="NCBI Taxonomy" id="194707"/>
    <lineage>
        <taxon>Eukaryota</taxon>
        <taxon>Viridiplantae</taxon>
        <taxon>Streptophyta</taxon>
        <taxon>Embryophyta</taxon>
        <taxon>Tracheophyta</taxon>
        <taxon>Spermatophyta</taxon>
        <taxon>Magnoliopsida</taxon>
        <taxon>eudicotyledons</taxon>
        <taxon>Gunneridae</taxon>
        <taxon>Pentapetalae</taxon>
        <taxon>Dilleniales</taxon>
        <taxon>Dilleniaceae</taxon>
        <taxon>Dillenia</taxon>
    </lineage>
</organism>
<name>A0AAN8USA0_9MAGN</name>